<evidence type="ECO:0000313" key="3">
    <source>
        <dbReference type="Proteomes" id="UP000028990"/>
    </source>
</evidence>
<proteinExistence type="predicted"/>
<accession>A0A091ELG1</accession>
<evidence type="ECO:0000256" key="1">
    <source>
        <dbReference type="SAM" id="MobiDB-lite"/>
    </source>
</evidence>
<gene>
    <name evidence="2" type="ORF">H920_02170</name>
</gene>
<feature type="region of interest" description="Disordered" evidence="1">
    <location>
        <begin position="118"/>
        <end position="141"/>
    </location>
</feature>
<name>A0A091ELG1_FUKDA</name>
<sequence>MQRSLVSKAWDVIGFSPVAGPTPNFWSPCVLALGHLARPQKRFLFCEVELRGRRGPEEPSSVAHSPNLLAEQTEIERQSTQTYEVSEVPDFIDCDVCSGYQDVHCLVAAPQDPNSAIGLTSETLKDESKHNSSDTKKFLSD</sequence>
<protein>
    <submittedName>
        <fullName evidence="2">Uncharacterized protein</fullName>
    </submittedName>
</protein>
<dbReference type="Proteomes" id="UP000028990">
    <property type="component" value="Unassembled WGS sequence"/>
</dbReference>
<dbReference type="EMBL" id="KN121427">
    <property type="protein sequence ID" value="KFO36421.1"/>
    <property type="molecule type" value="Genomic_DNA"/>
</dbReference>
<feature type="compositionally biased region" description="Basic and acidic residues" evidence="1">
    <location>
        <begin position="123"/>
        <end position="141"/>
    </location>
</feature>
<organism evidence="2 3">
    <name type="scientific">Fukomys damarensis</name>
    <name type="common">Damaraland mole rat</name>
    <name type="synonym">Cryptomys damarensis</name>
    <dbReference type="NCBI Taxonomy" id="885580"/>
    <lineage>
        <taxon>Eukaryota</taxon>
        <taxon>Metazoa</taxon>
        <taxon>Chordata</taxon>
        <taxon>Craniata</taxon>
        <taxon>Vertebrata</taxon>
        <taxon>Euteleostomi</taxon>
        <taxon>Mammalia</taxon>
        <taxon>Eutheria</taxon>
        <taxon>Euarchontoglires</taxon>
        <taxon>Glires</taxon>
        <taxon>Rodentia</taxon>
        <taxon>Hystricomorpha</taxon>
        <taxon>Bathyergidae</taxon>
        <taxon>Fukomys</taxon>
    </lineage>
</organism>
<evidence type="ECO:0000313" key="2">
    <source>
        <dbReference type="EMBL" id="KFO36421.1"/>
    </source>
</evidence>
<keyword evidence="3" id="KW-1185">Reference proteome</keyword>
<dbReference type="AlphaFoldDB" id="A0A091ELG1"/>
<reference evidence="2 3" key="1">
    <citation type="submission" date="2013-11" db="EMBL/GenBank/DDBJ databases">
        <title>The Damaraland mole rat (Fukomys damarensis) genome and evolution of African mole rats.</title>
        <authorList>
            <person name="Gladyshev V.N."/>
            <person name="Fang X."/>
        </authorList>
    </citation>
    <scope>NUCLEOTIDE SEQUENCE [LARGE SCALE GENOMIC DNA]</scope>
    <source>
        <tissue evidence="2">Liver</tissue>
    </source>
</reference>